<dbReference type="Pfam" id="PF20684">
    <property type="entry name" value="Fung_rhodopsin"/>
    <property type="match status" value="1"/>
</dbReference>
<evidence type="ECO:0000256" key="2">
    <source>
        <dbReference type="ARBA" id="ARBA00022692"/>
    </source>
</evidence>
<dbReference type="EMBL" id="WWBZ02000007">
    <property type="protein sequence ID" value="KAF4312040.1"/>
    <property type="molecule type" value="Genomic_DNA"/>
</dbReference>
<feature type="region of interest" description="Disordered" evidence="6">
    <location>
        <begin position="330"/>
        <end position="350"/>
    </location>
</feature>
<name>A0A8H4IYH0_9PEZI</name>
<feature type="transmembrane region" description="Helical" evidence="7">
    <location>
        <begin position="57"/>
        <end position="82"/>
    </location>
</feature>
<dbReference type="OrthoDB" id="4682787at2759"/>
<gene>
    <name evidence="9" type="ORF">GTA08_BOTSDO02742</name>
    <name evidence="10" type="ORF">GTA08_BOTSDO12446</name>
</gene>
<evidence type="ECO:0000256" key="6">
    <source>
        <dbReference type="SAM" id="MobiDB-lite"/>
    </source>
</evidence>
<comment type="subcellular location">
    <subcellularLocation>
        <location evidence="1">Membrane</location>
        <topology evidence="1">Multi-pass membrane protein</topology>
    </subcellularLocation>
</comment>
<dbReference type="GO" id="GO:0016020">
    <property type="term" value="C:membrane"/>
    <property type="evidence" value="ECO:0007669"/>
    <property type="project" value="UniProtKB-SubCell"/>
</dbReference>
<feature type="transmembrane region" description="Helical" evidence="7">
    <location>
        <begin position="136"/>
        <end position="155"/>
    </location>
</feature>
<evidence type="ECO:0000256" key="7">
    <source>
        <dbReference type="SAM" id="Phobius"/>
    </source>
</evidence>
<dbReference type="PANTHER" id="PTHR33048">
    <property type="entry name" value="PTH11-LIKE INTEGRAL MEMBRANE PROTEIN (AFU_ORTHOLOGUE AFUA_5G11245)"/>
    <property type="match status" value="1"/>
</dbReference>
<dbReference type="Proteomes" id="UP000572817">
    <property type="component" value="Unassembled WGS sequence"/>
</dbReference>
<feature type="transmembrane region" description="Helical" evidence="7">
    <location>
        <begin position="102"/>
        <end position="124"/>
    </location>
</feature>
<accession>A0A8H4IYH0</accession>
<evidence type="ECO:0000259" key="8">
    <source>
        <dbReference type="Pfam" id="PF20684"/>
    </source>
</evidence>
<dbReference type="AlphaFoldDB" id="A0A8H4IYH0"/>
<dbReference type="EMBL" id="WWBZ02000016">
    <property type="protein sequence ID" value="KAF4309890.1"/>
    <property type="molecule type" value="Genomic_DNA"/>
</dbReference>
<organism evidence="9 11">
    <name type="scientific">Botryosphaeria dothidea</name>
    <dbReference type="NCBI Taxonomy" id="55169"/>
    <lineage>
        <taxon>Eukaryota</taxon>
        <taxon>Fungi</taxon>
        <taxon>Dikarya</taxon>
        <taxon>Ascomycota</taxon>
        <taxon>Pezizomycotina</taxon>
        <taxon>Dothideomycetes</taxon>
        <taxon>Dothideomycetes incertae sedis</taxon>
        <taxon>Botryosphaeriales</taxon>
        <taxon>Botryosphaeriaceae</taxon>
        <taxon>Botryosphaeria</taxon>
    </lineage>
</organism>
<protein>
    <submittedName>
        <fullName evidence="9">Putative integral membrane protein</fullName>
    </submittedName>
</protein>
<keyword evidence="4 7" id="KW-0472">Membrane</keyword>
<evidence type="ECO:0000313" key="10">
    <source>
        <dbReference type="EMBL" id="KAF4312040.1"/>
    </source>
</evidence>
<feature type="transmembrane region" description="Helical" evidence="7">
    <location>
        <begin position="24"/>
        <end position="45"/>
    </location>
</feature>
<evidence type="ECO:0000256" key="5">
    <source>
        <dbReference type="ARBA" id="ARBA00038359"/>
    </source>
</evidence>
<comment type="similarity">
    <text evidence="5">Belongs to the SAT4 family.</text>
</comment>
<dbReference type="PANTHER" id="PTHR33048:SF96">
    <property type="entry name" value="INTEGRAL MEMBRANE PROTEIN"/>
    <property type="match status" value="1"/>
</dbReference>
<proteinExistence type="inferred from homology"/>
<feature type="domain" description="Rhodopsin" evidence="8">
    <location>
        <begin position="41"/>
        <end position="282"/>
    </location>
</feature>
<sequence length="388" mass="43455">MDVELDRRLTQNFSHSPSAQGRPLFIFNIISLIVIWFSVFLRAYVRSRVLKSWGPDDYLMIATLLCFSWMSGGMLAIVYCGFGKHMTTIPPDWLIEGFKGYLLAQLGYIMTVLFMKLSVATFYLRITVLRWQVWTVYVLMGINIIYTIGYFIMILNQCTPVSYLWTQLAGAKGHCLPDRVILGTSYTHNTLSILSDWILATMPLFMLKDSKLNRRTKVIVLFLLGLGYFASVSSIVRMHSLPSLNKSDDYTYTVIPIAFWSAVEAAVGILAANLATYRPLFSSLVDTVTGSGSGSGGRYSSRFAAWSLGRRGREHGYIMSGHGHDLKSLKTEASTEPQTTNTVSAGLEFPGVRGTSDEELGILKQTEVDVTVHEQRRSRSRKASRSRG</sequence>
<evidence type="ECO:0000313" key="11">
    <source>
        <dbReference type="Proteomes" id="UP000572817"/>
    </source>
</evidence>
<reference evidence="9 11" key="1">
    <citation type="submission" date="2020-04" db="EMBL/GenBank/DDBJ databases">
        <title>Genome Assembly and Annotation of Botryosphaeria dothidea sdau 11-99, a Latent Pathogen of Apple Fruit Ring Rot in China.</title>
        <authorList>
            <person name="Yu C."/>
            <person name="Diao Y."/>
            <person name="Lu Q."/>
            <person name="Zhao J."/>
            <person name="Cui S."/>
            <person name="Peng C."/>
            <person name="He B."/>
            <person name="Liu H."/>
        </authorList>
    </citation>
    <scope>NUCLEOTIDE SEQUENCE [LARGE SCALE GENOMIC DNA]</scope>
    <source>
        <strain evidence="9">Sdau11-99</strain>
        <strain evidence="11">sdau11-99</strain>
    </source>
</reference>
<dbReference type="InterPro" id="IPR049326">
    <property type="entry name" value="Rhodopsin_dom_fungi"/>
</dbReference>
<comment type="caution">
    <text evidence="9">The sequence shown here is derived from an EMBL/GenBank/DDBJ whole genome shotgun (WGS) entry which is preliminary data.</text>
</comment>
<keyword evidence="11" id="KW-1185">Reference proteome</keyword>
<feature type="transmembrane region" description="Helical" evidence="7">
    <location>
        <begin position="250"/>
        <end position="272"/>
    </location>
</feature>
<feature type="compositionally biased region" description="Polar residues" evidence="6">
    <location>
        <begin position="331"/>
        <end position="344"/>
    </location>
</feature>
<keyword evidence="2 7" id="KW-0812">Transmembrane</keyword>
<dbReference type="InterPro" id="IPR052337">
    <property type="entry name" value="SAT4-like"/>
</dbReference>
<evidence type="ECO:0000256" key="3">
    <source>
        <dbReference type="ARBA" id="ARBA00022989"/>
    </source>
</evidence>
<evidence type="ECO:0000256" key="4">
    <source>
        <dbReference type="ARBA" id="ARBA00023136"/>
    </source>
</evidence>
<evidence type="ECO:0000256" key="1">
    <source>
        <dbReference type="ARBA" id="ARBA00004141"/>
    </source>
</evidence>
<keyword evidence="3 7" id="KW-1133">Transmembrane helix</keyword>
<evidence type="ECO:0000313" key="9">
    <source>
        <dbReference type="EMBL" id="KAF4309890.1"/>
    </source>
</evidence>
<feature type="transmembrane region" description="Helical" evidence="7">
    <location>
        <begin position="218"/>
        <end position="238"/>
    </location>
</feature>